<dbReference type="NCBIfam" id="TIGR00422">
    <property type="entry name" value="valS"/>
    <property type="match status" value="1"/>
</dbReference>
<dbReference type="Gene3D" id="1.10.287.380">
    <property type="entry name" value="Valyl-tRNA synthetase, C-terminal domain"/>
    <property type="match status" value="1"/>
</dbReference>
<evidence type="ECO:0000256" key="9">
    <source>
        <dbReference type="ARBA" id="ARBA00023146"/>
    </source>
</evidence>
<dbReference type="NCBIfam" id="NF004349">
    <property type="entry name" value="PRK05729.1"/>
    <property type="match status" value="1"/>
</dbReference>
<dbReference type="GO" id="GO:0005524">
    <property type="term" value="F:ATP binding"/>
    <property type="evidence" value="ECO:0007669"/>
    <property type="project" value="UniProtKB-UniRule"/>
</dbReference>
<dbReference type="FunFam" id="3.90.740.10:FF:000015">
    <property type="entry name" value="Valine--tRNA ligase"/>
    <property type="match status" value="1"/>
</dbReference>
<dbReference type="GO" id="GO:0006438">
    <property type="term" value="P:valyl-tRNA aminoacylation"/>
    <property type="evidence" value="ECO:0007669"/>
    <property type="project" value="UniProtKB-UniRule"/>
</dbReference>
<dbReference type="InterPro" id="IPR002300">
    <property type="entry name" value="aa-tRNA-synth_Ia"/>
</dbReference>
<evidence type="ECO:0000256" key="6">
    <source>
        <dbReference type="ARBA" id="ARBA00022840"/>
    </source>
</evidence>
<dbReference type="InterPro" id="IPR033705">
    <property type="entry name" value="Anticodon_Ia_Val"/>
</dbReference>
<evidence type="ECO:0000256" key="11">
    <source>
        <dbReference type="ARBA" id="ARBA00060830"/>
    </source>
</evidence>
<evidence type="ECO:0000256" key="8">
    <source>
        <dbReference type="ARBA" id="ARBA00023054"/>
    </source>
</evidence>
<accession>A0A1H0J6E0</accession>
<proteinExistence type="inferred from homology"/>
<comment type="similarity">
    <text evidence="11 12">Belongs to the class-I aminoacyl-tRNA synthetase family. ValS type 1 subfamily.</text>
</comment>
<dbReference type="RefSeq" id="WP_091854448.1">
    <property type="nucleotide sequence ID" value="NZ_FNIW01000018.1"/>
</dbReference>
<dbReference type="PROSITE" id="PS00178">
    <property type="entry name" value="AA_TRNA_LIGASE_I"/>
    <property type="match status" value="1"/>
</dbReference>
<dbReference type="Gene3D" id="3.90.740.10">
    <property type="entry name" value="Valyl/Leucyl/Isoleucyl-tRNA synthetase, editing domain"/>
    <property type="match status" value="1"/>
</dbReference>
<dbReference type="InterPro" id="IPR009080">
    <property type="entry name" value="tRNAsynth_Ia_anticodon-bd"/>
</dbReference>
<dbReference type="SUPFAM" id="SSF46589">
    <property type="entry name" value="tRNA-binding arm"/>
    <property type="match status" value="1"/>
</dbReference>
<evidence type="ECO:0000256" key="7">
    <source>
        <dbReference type="ARBA" id="ARBA00022917"/>
    </source>
</evidence>
<dbReference type="FunFam" id="3.40.50.620:FF:000032">
    <property type="entry name" value="Valine--tRNA ligase"/>
    <property type="match status" value="1"/>
</dbReference>
<dbReference type="GO" id="GO:0005829">
    <property type="term" value="C:cytosol"/>
    <property type="evidence" value="ECO:0007669"/>
    <property type="project" value="TreeGrafter"/>
</dbReference>
<sequence>MEIASKYDPKEVEGKWYQYWLDNKLFSSKPDGREPYTVVIPPPNVTGVLHMGHMLNNTIQDILVRRARMEGKNACWVPGTDHASIATEAKVVKKLASQGIKKRDLTREQFLEHAWDWTNEHGGIILKQLRRLGASCDWDRTAFTMDEKRSESVIKVFVDLYNKGLIYRGLRMVNWDPKALTALSTEEVIYKEEQSHLFHLKYYVDGLASLDNEEALKAEGNVIHKDAKGYYAVVATTRPETIMGDTAMCINPKDPKNQWLKGRKVIVPLVNRVIPVIEDRYVDIEFGTGCLKVTPAHDTNDYMLGKTHNLETIDIFNADGTISDQSTLYVGLDRFECRKQIAKDLQEAGLMEKIEDYVNKVGYSERNPDTAIEPRLSLQWFLKMQHFADIALPPVMNDELKFYPAKYKNTYKNWLENIQDWCISRQLWWGHRIPAYYYNDNDDYVVAETREEALKLAQQKDASVTDADLRQDEDALDTWFSSWLWPISLFDGINNPGNEEIKYYYPTSDLVTGPDIIFFWVARMIMAGEEYMGTFPFKNVYFTGIVRDKLGRKMSKSLGNSPDPIDLIEKFGADGVRMGMMLSAPAGNDILFDEALCEQGRNFNNKIWNAFRLVKGWQVADGAVSATNKTAVAWMEARIKQANEELKDHFSKYRINDALMTVYKLFWDEFSQWYLEMVKPAYKDGVQQPIDRETYDATLRFFELLLKMLHPFMPFITEELWQALYERKEGESIMRDSLVLEAPTAEELKLIENIEQVKLVVSGVRTVRSQKNIAPKEQLTLQTVGQNQFEAYNDVIKKMGNLSSIDVVEAKDPSASAFMVGTDEFAVPLGDLIDVAAEIQKMEAQLKHLEGFKAGVEKKLSNERFVQNAPEAVVALERKKLADSEEKIAALKESINALKK</sequence>
<feature type="domain" description="Valyl-tRNA synthetase tRNA-binding arm" evidence="15">
    <location>
        <begin position="834"/>
        <end position="899"/>
    </location>
</feature>
<feature type="short sequence motif" description="'HIGH' region" evidence="12">
    <location>
        <begin position="43"/>
        <end position="53"/>
    </location>
</feature>
<dbReference type="Gene3D" id="1.10.730.10">
    <property type="entry name" value="Isoleucyl-tRNA Synthetase, Domain 1"/>
    <property type="match status" value="1"/>
</dbReference>
<evidence type="ECO:0000259" key="15">
    <source>
        <dbReference type="Pfam" id="PF10458"/>
    </source>
</evidence>
<keyword evidence="8 12" id="KW-0175">Coiled coil</keyword>
<dbReference type="InterPro" id="IPR037118">
    <property type="entry name" value="Val-tRNA_synth_C_sf"/>
</dbReference>
<comment type="domain">
    <text evidence="12">ValRS has two distinct active sites: one for aminoacylation and one for editing. The misactivated threonine is translocated from the active site to the editing site.</text>
</comment>
<keyword evidence="3 12" id="KW-0963">Cytoplasm</keyword>
<dbReference type="Pfam" id="PF08264">
    <property type="entry name" value="Anticodon_1"/>
    <property type="match status" value="1"/>
</dbReference>
<evidence type="ECO:0000256" key="2">
    <source>
        <dbReference type="ARBA" id="ARBA00011245"/>
    </source>
</evidence>
<evidence type="ECO:0000256" key="4">
    <source>
        <dbReference type="ARBA" id="ARBA00022598"/>
    </source>
</evidence>
<dbReference type="Proteomes" id="UP000199134">
    <property type="component" value="Unassembled WGS sequence"/>
</dbReference>
<dbReference type="OrthoDB" id="9810365at2"/>
<dbReference type="EC" id="6.1.1.9" evidence="12"/>
<dbReference type="SUPFAM" id="SSF50677">
    <property type="entry name" value="ValRS/IleRS/LeuRS editing domain"/>
    <property type="match status" value="1"/>
</dbReference>
<comment type="domain">
    <text evidence="12">The C-terminal coiled-coil domain is crucial for aminoacylation activity.</text>
</comment>
<comment type="subunit">
    <text evidence="2 12">Monomer.</text>
</comment>
<gene>
    <name evidence="12" type="primary">valS</name>
    <name evidence="16" type="ORF">SAMN04487900_11856</name>
</gene>
<comment type="subcellular location">
    <subcellularLocation>
        <location evidence="1 12">Cytoplasm</location>
    </subcellularLocation>
</comment>
<keyword evidence="6 12" id="KW-0067">ATP-binding</keyword>
<dbReference type="PANTHER" id="PTHR11946:SF109">
    <property type="entry name" value="VALINE--TRNA LIGASE"/>
    <property type="match status" value="1"/>
</dbReference>
<dbReference type="FunFam" id="1.10.287.380:FF:000001">
    <property type="entry name" value="Valine--tRNA ligase"/>
    <property type="match status" value="1"/>
</dbReference>
<evidence type="ECO:0000313" key="16">
    <source>
        <dbReference type="EMBL" id="SDO39296.1"/>
    </source>
</evidence>
<dbReference type="Pfam" id="PF10458">
    <property type="entry name" value="Val_tRNA-synt_C"/>
    <property type="match status" value="1"/>
</dbReference>
<protein>
    <recommendedName>
        <fullName evidence="12">Valine--tRNA ligase</fullName>
        <ecNumber evidence="12">6.1.1.9</ecNumber>
    </recommendedName>
    <alternativeName>
        <fullName evidence="12">Valyl-tRNA synthetase</fullName>
        <shortName evidence="12">ValRS</shortName>
    </alternativeName>
</protein>
<feature type="domain" description="Methionyl/Valyl/Leucyl/Isoleucyl-tRNA synthetase anticodon-binding" evidence="14">
    <location>
        <begin position="634"/>
        <end position="780"/>
    </location>
</feature>
<dbReference type="GO" id="GO:0004832">
    <property type="term" value="F:valine-tRNA ligase activity"/>
    <property type="evidence" value="ECO:0007669"/>
    <property type="project" value="UniProtKB-UniRule"/>
</dbReference>
<dbReference type="InterPro" id="IPR001412">
    <property type="entry name" value="aa-tRNA-synth_I_CS"/>
</dbReference>
<dbReference type="PRINTS" id="PR00986">
    <property type="entry name" value="TRNASYNTHVAL"/>
</dbReference>
<comment type="catalytic activity">
    <reaction evidence="10 12">
        <text>tRNA(Val) + L-valine + ATP = L-valyl-tRNA(Val) + AMP + diphosphate</text>
        <dbReference type="Rhea" id="RHEA:10704"/>
        <dbReference type="Rhea" id="RHEA-COMP:9672"/>
        <dbReference type="Rhea" id="RHEA-COMP:9708"/>
        <dbReference type="ChEBI" id="CHEBI:30616"/>
        <dbReference type="ChEBI" id="CHEBI:33019"/>
        <dbReference type="ChEBI" id="CHEBI:57762"/>
        <dbReference type="ChEBI" id="CHEBI:78442"/>
        <dbReference type="ChEBI" id="CHEBI:78537"/>
        <dbReference type="ChEBI" id="CHEBI:456215"/>
        <dbReference type="EC" id="6.1.1.9"/>
    </reaction>
</comment>
<dbReference type="SUPFAM" id="SSF47323">
    <property type="entry name" value="Anticodon-binding domain of a subclass of class I aminoacyl-tRNA synthetases"/>
    <property type="match status" value="1"/>
</dbReference>
<dbReference type="InterPro" id="IPR002303">
    <property type="entry name" value="Valyl-tRNA_ligase"/>
</dbReference>
<comment type="function">
    <text evidence="12">Catalyzes the attachment of valine to tRNA(Val). As ValRS can inadvertently accommodate and process structurally similar amino acids such as threonine, to avoid such errors, it has a 'posttransfer' editing activity that hydrolyzes mischarged Thr-tRNA(Val) in a tRNA-dependent manner.</text>
</comment>
<feature type="short sequence motif" description="'KMSKS' region" evidence="12">
    <location>
        <begin position="553"/>
        <end position="557"/>
    </location>
</feature>
<dbReference type="CDD" id="cd07962">
    <property type="entry name" value="Anticodon_Ia_Val"/>
    <property type="match status" value="1"/>
</dbReference>
<evidence type="ECO:0000259" key="14">
    <source>
        <dbReference type="Pfam" id="PF08264"/>
    </source>
</evidence>
<dbReference type="InterPro" id="IPR010978">
    <property type="entry name" value="tRNA-bd_arm"/>
</dbReference>
<feature type="binding site" evidence="12">
    <location>
        <position position="556"/>
    </location>
    <ligand>
        <name>ATP</name>
        <dbReference type="ChEBI" id="CHEBI:30616"/>
    </ligand>
</feature>
<dbReference type="Pfam" id="PF00133">
    <property type="entry name" value="tRNA-synt_1"/>
    <property type="match status" value="1"/>
</dbReference>
<name>A0A1H0J6E0_9BACT</name>
<keyword evidence="7 12" id="KW-0648">Protein biosynthesis</keyword>
<dbReference type="Gene3D" id="3.40.50.620">
    <property type="entry name" value="HUPs"/>
    <property type="match status" value="2"/>
</dbReference>
<dbReference type="InterPro" id="IPR014729">
    <property type="entry name" value="Rossmann-like_a/b/a_fold"/>
</dbReference>
<evidence type="ECO:0000256" key="12">
    <source>
        <dbReference type="HAMAP-Rule" id="MF_02004"/>
    </source>
</evidence>
<evidence type="ECO:0000313" key="17">
    <source>
        <dbReference type="Proteomes" id="UP000199134"/>
    </source>
</evidence>
<organism evidence="16 17">
    <name type="scientific">Prevotella communis</name>
    <dbReference type="NCBI Taxonomy" id="2913614"/>
    <lineage>
        <taxon>Bacteria</taxon>
        <taxon>Pseudomonadati</taxon>
        <taxon>Bacteroidota</taxon>
        <taxon>Bacteroidia</taxon>
        <taxon>Bacteroidales</taxon>
        <taxon>Prevotellaceae</taxon>
        <taxon>Prevotella</taxon>
    </lineage>
</organism>
<evidence type="ECO:0000259" key="13">
    <source>
        <dbReference type="Pfam" id="PF00133"/>
    </source>
</evidence>
<evidence type="ECO:0000256" key="1">
    <source>
        <dbReference type="ARBA" id="ARBA00004496"/>
    </source>
</evidence>
<keyword evidence="5 12" id="KW-0547">Nucleotide-binding</keyword>
<dbReference type="HAMAP" id="MF_02004">
    <property type="entry name" value="Val_tRNA_synth_type1"/>
    <property type="match status" value="1"/>
</dbReference>
<dbReference type="EMBL" id="FNIW01000018">
    <property type="protein sequence ID" value="SDO39296.1"/>
    <property type="molecule type" value="Genomic_DNA"/>
</dbReference>
<dbReference type="InterPro" id="IPR009008">
    <property type="entry name" value="Val/Leu/Ile-tRNA-synth_edit"/>
</dbReference>
<reference evidence="17" key="1">
    <citation type="submission" date="2016-10" db="EMBL/GenBank/DDBJ databases">
        <authorList>
            <person name="de Groot N.N."/>
        </authorList>
    </citation>
    <scope>NUCLEOTIDE SEQUENCE [LARGE SCALE GENOMIC DNA]</scope>
    <source>
        <strain evidence="17">BP1-145</strain>
    </source>
</reference>
<dbReference type="GO" id="GO:0002161">
    <property type="term" value="F:aminoacyl-tRNA deacylase activity"/>
    <property type="evidence" value="ECO:0007669"/>
    <property type="project" value="InterPro"/>
</dbReference>
<evidence type="ECO:0000256" key="3">
    <source>
        <dbReference type="ARBA" id="ARBA00022490"/>
    </source>
</evidence>
<feature type="domain" description="Aminoacyl-tRNA synthetase class Ia" evidence="13">
    <location>
        <begin position="15"/>
        <end position="591"/>
    </location>
</feature>
<dbReference type="PANTHER" id="PTHR11946">
    <property type="entry name" value="VALYL-TRNA SYNTHETASES"/>
    <property type="match status" value="1"/>
</dbReference>
<dbReference type="CDD" id="cd00817">
    <property type="entry name" value="ValRS_core"/>
    <property type="match status" value="1"/>
</dbReference>
<dbReference type="AlphaFoldDB" id="A0A1H0J6E0"/>
<keyword evidence="9 12" id="KW-0030">Aminoacyl-tRNA synthetase</keyword>
<dbReference type="SUPFAM" id="SSF52374">
    <property type="entry name" value="Nucleotidylyl transferase"/>
    <property type="match status" value="1"/>
</dbReference>
<evidence type="ECO:0000256" key="10">
    <source>
        <dbReference type="ARBA" id="ARBA00047552"/>
    </source>
</evidence>
<dbReference type="InterPro" id="IPR013155">
    <property type="entry name" value="M/V/L/I-tRNA-synth_anticd-bd"/>
</dbReference>
<comment type="caution">
    <text evidence="16">The sequence shown here is derived from an EMBL/GenBank/DDBJ whole genome shotgun (WGS) entry which is preliminary data.</text>
</comment>
<keyword evidence="4 12" id="KW-0436">Ligase</keyword>
<dbReference type="InterPro" id="IPR019499">
    <property type="entry name" value="Val-tRNA_synth_tRNA-bd"/>
</dbReference>
<evidence type="ECO:0000256" key="5">
    <source>
        <dbReference type="ARBA" id="ARBA00022741"/>
    </source>
</evidence>